<gene>
    <name evidence="2" type="ORF">GKC30_08475</name>
</gene>
<protein>
    <submittedName>
        <fullName evidence="2">Uncharacterized protein</fullName>
    </submittedName>
</protein>
<keyword evidence="1" id="KW-0472">Membrane</keyword>
<reference evidence="2 3" key="1">
    <citation type="submission" date="2019-11" db="EMBL/GenBank/DDBJ databases">
        <title>Pseudodesulfovibrio alkaliphilus, sp. nov., an alkaliphilic sulfate-reducing bacteria from mud volcano of Taman peninsula, Russia.</title>
        <authorList>
            <person name="Frolova A."/>
            <person name="Merkel A.Y."/>
            <person name="Slobodkin A.I."/>
        </authorList>
    </citation>
    <scope>NUCLEOTIDE SEQUENCE [LARGE SCALE GENOMIC DNA]</scope>
    <source>
        <strain evidence="2 3">F-1</strain>
    </source>
</reference>
<feature type="transmembrane region" description="Helical" evidence="1">
    <location>
        <begin position="12"/>
        <end position="30"/>
    </location>
</feature>
<organism evidence="2 3">
    <name type="scientific">Pseudodesulfovibrio alkaliphilus</name>
    <dbReference type="NCBI Taxonomy" id="2661613"/>
    <lineage>
        <taxon>Bacteria</taxon>
        <taxon>Pseudomonadati</taxon>
        <taxon>Thermodesulfobacteriota</taxon>
        <taxon>Desulfovibrionia</taxon>
        <taxon>Desulfovibrionales</taxon>
        <taxon>Desulfovibrionaceae</taxon>
    </lineage>
</organism>
<keyword evidence="3" id="KW-1185">Reference proteome</keyword>
<keyword evidence="1" id="KW-0812">Transmembrane</keyword>
<comment type="caution">
    <text evidence="2">The sequence shown here is derived from an EMBL/GenBank/DDBJ whole genome shotgun (WGS) entry which is preliminary data.</text>
</comment>
<accession>A0A7K1KNJ1</accession>
<dbReference type="EMBL" id="WODC01000004">
    <property type="protein sequence ID" value="MUM77666.1"/>
    <property type="molecule type" value="Genomic_DNA"/>
</dbReference>
<name>A0A7K1KNJ1_9BACT</name>
<keyword evidence="1" id="KW-1133">Transmembrane helix</keyword>
<feature type="transmembrane region" description="Helical" evidence="1">
    <location>
        <begin position="46"/>
        <end position="64"/>
    </location>
</feature>
<feature type="transmembrane region" description="Helical" evidence="1">
    <location>
        <begin position="125"/>
        <end position="144"/>
    </location>
</feature>
<dbReference type="RefSeq" id="WP_155934003.1">
    <property type="nucleotide sequence ID" value="NZ_WODC01000004.1"/>
</dbReference>
<sequence>MKRLLRYIISRQGLLVVNFAIVAFIAIVAVESWELLTDTVHNADEIGEILDAVGIVLVAWGVALEERATLMNAFGAYKEGCPESEAMIDRECHIYGMAALLLGLFMEVAVELVKVPDTVINTFGIEHVLFGVGILFMLVAATLLGRMNYEILRIAKTACQTA</sequence>
<evidence type="ECO:0000313" key="2">
    <source>
        <dbReference type="EMBL" id="MUM77666.1"/>
    </source>
</evidence>
<evidence type="ECO:0000313" key="3">
    <source>
        <dbReference type="Proteomes" id="UP000461162"/>
    </source>
</evidence>
<dbReference type="Proteomes" id="UP000461162">
    <property type="component" value="Unassembled WGS sequence"/>
</dbReference>
<feature type="transmembrane region" description="Helical" evidence="1">
    <location>
        <begin position="94"/>
        <end position="113"/>
    </location>
</feature>
<dbReference type="AlphaFoldDB" id="A0A7K1KNJ1"/>
<evidence type="ECO:0000256" key="1">
    <source>
        <dbReference type="SAM" id="Phobius"/>
    </source>
</evidence>
<proteinExistence type="predicted"/>